<dbReference type="SMART" id="SM00342">
    <property type="entry name" value="HTH_ARAC"/>
    <property type="match status" value="1"/>
</dbReference>
<organism evidence="5 6">
    <name type="scientific">Apibacter muscae</name>
    <dbReference type="NCBI Taxonomy" id="2509004"/>
    <lineage>
        <taxon>Bacteria</taxon>
        <taxon>Pseudomonadati</taxon>
        <taxon>Bacteroidota</taxon>
        <taxon>Flavobacteriia</taxon>
        <taxon>Flavobacteriales</taxon>
        <taxon>Weeksellaceae</taxon>
        <taxon>Apibacter</taxon>
    </lineage>
</organism>
<dbReference type="Proteomes" id="UP000319499">
    <property type="component" value="Unassembled WGS sequence"/>
</dbReference>
<dbReference type="InterPro" id="IPR009057">
    <property type="entry name" value="Homeodomain-like_sf"/>
</dbReference>
<evidence type="ECO:0000313" key="5">
    <source>
        <dbReference type="EMBL" id="TWP29445.1"/>
    </source>
</evidence>
<comment type="caution">
    <text evidence="5">The sequence shown here is derived from an EMBL/GenBank/DDBJ whole genome shotgun (WGS) entry which is preliminary data.</text>
</comment>
<keyword evidence="2" id="KW-0238">DNA-binding</keyword>
<dbReference type="Pfam" id="PF12833">
    <property type="entry name" value="HTH_18"/>
    <property type="match status" value="1"/>
</dbReference>
<dbReference type="SUPFAM" id="SSF46689">
    <property type="entry name" value="Homeodomain-like"/>
    <property type="match status" value="2"/>
</dbReference>
<dbReference type="PANTHER" id="PTHR46796">
    <property type="entry name" value="HTH-TYPE TRANSCRIPTIONAL ACTIVATOR RHAS-RELATED"/>
    <property type="match status" value="1"/>
</dbReference>
<dbReference type="GO" id="GO:0043565">
    <property type="term" value="F:sequence-specific DNA binding"/>
    <property type="evidence" value="ECO:0007669"/>
    <property type="project" value="InterPro"/>
</dbReference>
<sequence>MKENLEVLNYSGIFLSCFSNNHTSCVPTLKDHTLIYLCSGEHTIVENNQKIILKPGESAFVRKNHRLTMFKNYGENGQYKGISITFQRKFLREFFNAQLKHNKSQESITPTHQNVFKLNNTPDLKSLFESLTPYFDSGVEPTKDLIQLKLQEGIHILLKTNMNFYPILFDFTEPWKIDILEFLNENYTYDLSISEIASYTGRSLATFKRDFSKISHLPPQKWLINKRLEAAYETLKSSKIMVNDLYTEVGFKNLSHFQTAFKKKYGFTPASFHKSGSMKG</sequence>
<dbReference type="Gene3D" id="1.10.10.60">
    <property type="entry name" value="Homeodomain-like"/>
    <property type="match status" value="1"/>
</dbReference>
<dbReference type="InterPro" id="IPR054015">
    <property type="entry name" value="ExsA-like_N"/>
</dbReference>
<dbReference type="OrthoDB" id="4480133at2"/>
<protein>
    <submittedName>
        <fullName evidence="5">AraC family transcriptional regulator</fullName>
    </submittedName>
</protein>
<keyword evidence="1" id="KW-0805">Transcription regulation</keyword>
<dbReference type="InterPro" id="IPR050204">
    <property type="entry name" value="AraC_XylS_family_regulators"/>
</dbReference>
<proteinExistence type="predicted"/>
<name>A0A563DGW7_9FLAO</name>
<evidence type="ECO:0000313" key="6">
    <source>
        <dbReference type="Proteomes" id="UP000319499"/>
    </source>
</evidence>
<gene>
    <name evidence="5" type="ORF">ETU09_03085</name>
</gene>
<keyword evidence="6" id="KW-1185">Reference proteome</keyword>
<dbReference type="PROSITE" id="PS01124">
    <property type="entry name" value="HTH_ARAC_FAMILY_2"/>
    <property type="match status" value="1"/>
</dbReference>
<dbReference type="InterPro" id="IPR018060">
    <property type="entry name" value="HTH_AraC"/>
</dbReference>
<evidence type="ECO:0000256" key="1">
    <source>
        <dbReference type="ARBA" id="ARBA00023015"/>
    </source>
</evidence>
<reference evidence="5 6" key="1">
    <citation type="submission" date="2019-02" db="EMBL/GenBank/DDBJ databases">
        <title>Apibacter muscae sp. nov.: a novel member of the house fly microbiota.</title>
        <authorList>
            <person name="Park R."/>
        </authorList>
    </citation>
    <scope>NUCLEOTIDE SEQUENCE [LARGE SCALE GENOMIC DNA]</scope>
    <source>
        <strain evidence="5 6">AL1</strain>
    </source>
</reference>
<dbReference type="Pfam" id="PF22200">
    <property type="entry name" value="ExsA_N"/>
    <property type="match status" value="1"/>
</dbReference>
<dbReference type="PROSITE" id="PS51257">
    <property type="entry name" value="PROKAR_LIPOPROTEIN"/>
    <property type="match status" value="1"/>
</dbReference>
<dbReference type="GO" id="GO:0003700">
    <property type="term" value="F:DNA-binding transcription factor activity"/>
    <property type="evidence" value="ECO:0007669"/>
    <property type="project" value="InterPro"/>
</dbReference>
<feature type="domain" description="HTH araC/xylS-type" evidence="4">
    <location>
        <begin position="177"/>
        <end position="275"/>
    </location>
</feature>
<evidence type="ECO:0000256" key="2">
    <source>
        <dbReference type="ARBA" id="ARBA00023125"/>
    </source>
</evidence>
<dbReference type="AlphaFoldDB" id="A0A563DGW7"/>
<evidence type="ECO:0000259" key="4">
    <source>
        <dbReference type="PROSITE" id="PS01124"/>
    </source>
</evidence>
<dbReference type="EMBL" id="SELH01000014">
    <property type="protein sequence ID" value="TWP29445.1"/>
    <property type="molecule type" value="Genomic_DNA"/>
</dbReference>
<accession>A0A563DGW7</accession>
<evidence type="ECO:0000256" key="3">
    <source>
        <dbReference type="ARBA" id="ARBA00023163"/>
    </source>
</evidence>
<dbReference type="RefSeq" id="WP_146291843.1">
    <property type="nucleotide sequence ID" value="NZ_SELH01000014.1"/>
</dbReference>
<keyword evidence="3" id="KW-0804">Transcription</keyword>